<sequence>MGTEDRQWSIVSSLQIDSREFCTIWMRESFSVLGVGIGAVLPQHRRGTNRRQLLLLDNVCRIRWI</sequence>
<dbReference type="Proteomes" id="UP000267516">
    <property type="component" value="Segment"/>
</dbReference>
<organism evidence="1 3">
    <name type="scientific">White spot syndrome virus</name>
    <dbReference type="NCBI Taxonomy" id="342409"/>
    <lineage>
        <taxon>Viruses</taxon>
        <taxon>Viruses incertae sedis</taxon>
        <taxon>Naldaviricetes</taxon>
        <taxon>Nimaviridae</taxon>
        <taxon>Whispovirus</taxon>
    </lineage>
</organism>
<reference evidence="1" key="1">
    <citation type="submission" date="2012-08" db="EMBL/GenBank/DDBJ databases">
        <title>Cassytha pubescens and C. glabella (Lauraceae) are not disjunctly distributed between Australia and the Ryukyu Archipelago of Japan - evidence from morphological and molecular data.</title>
        <authorList>
            <person name="Kokubugata G."/>
            <person name="Nakamura K."/>
            <person name="Forster P.I."/>
            <person name="Wilson G.W."/>
            <person name="Holland A.E."/>
            <person name="Hirayama Y."/>
            <person name="Yokota M."/>
        </authorList>
    </citation>
    <scope>NUCLEOTIDE SEQUENCE</scope>
    <source>
        <strain evidence="1">K-LV1</strain>
    </source>
</reference>
<name>K7WHX7_9VIRU</name>
<dbReference type="Proteomes" id="UP000277283">
    <property type="component" value="Segment"/>
</dbReference>
<reference evidence="2" key="3">
    <citation type="journal article" date="2018" name="Aquaculture">
        <title>Complete genome sequence of a white spot syndrome virus associated with a disease incursion in Australia.</title>
        <authorList>
            <person name="Oakey J."/>
            <person name="Smith C.S."/>
        </authorList>
    </citation>
    <scope>NUCLEOTIDE SEQUENCE [LARGE SCALE GENOMIC DNA]</scope>
    <source>
        <strain evidence="2">WSSV-AU</strain>
    </source>
</reference>
<evidence type="ECO:0000313" key="1">
    <source>
        <dbReference type="EMBL" id="AFX59803.1"/>
    </source>
</evidence>
<evidence type="ECO:0000313" key="3">
    <source>
        <dbReference type="Proteomes" id="UP000277283"/>
    </source>
</evidence>
<evidence type="ECO:0000313" key="2">
    <source>
        <dbReference type="EMBL" id="ATU84084.1"/>
    </source>
</evidence>
<dbReference type="EMBL" id="MF768985">
    <property type="protein sequence ID" value="ATU84084.1"/>
    <property type="molecule type" value="Genomic_DNA"/>
</dbReference>
<protein>
    <submittedName>
        <fullName evidence="2">ORF8</fullName>
    </submittedName>
    <submittedName>
        <fullName evidence="1">Wsv426</fullName>
    </submittedName>
</protein>
<proteinExistence type="predicted"/>
<gene>
    <name evidence="1" type="ORF">wssv_04260</name>
</gene>
<accession>K7WHX7</accession>
<reference evidence="3" key="2">
    <citation type="submission" date="2012-08" db="EMBL/GenBank/DDBJ databases">
        <authorList>
            <person name="Choi T.-J."/>
        </authorList>
    </citation>
    <scope>NUCLEOTIDE SEQUENCE [LARGE SCALE GENOMIC DNA]</scope>
    <source>
        <strain evidence="3">K-LV1</strain>
    </source>
</reference>
<dbReference type="EMBL" id="JX515788">
    <property type="protein sequence ID" value="AFX59803.1"/>
    <property type="molecule type" value="Genomic_DNA"/>
</dbReference>